<dbReference type="GO" id="GO:0005737">
    <property type="term" value="C:cytoplasm"/>
    <property type="evidence" value="ECO:0007669"/>
    <property type="project" value="UniProtKB-SubCell"/>
</dbReference>
<dbReference type="InterPro" id="IPR011708">
    <property type="entry name" value="DNA_pol3_alpha_NTPase_dom"/>
</dbReference>
<evidence type="ECO:0000256" key="7">
    <source>
        <dbReference type="ARBA" id="ARBA00022932"/>
    </source>
</evidence>
<dbReference type="GO" id="GO:0006260">
    <property type="term" value="P:DNA replication"/>
    <property type="evidence" value="ECO:0007669"/>
    <property type="project" value="UniProtKB-KW"/>
</dbReference>
<dbReference type="AlphaFoldDB" id="A0A8J2BFX3"/>
<dbReference type="InterPro" id="IPR029460">
    <property type="entry name" value="DNAPol_HHH"/>
</dbReference>
<dbReference type="NCBIfam" id="NF004226">
    <property type="entry name" value="PRK05673.1"/>
    <property type="match status" value="1"/>
</dbReference>
<comment type="subcellular location">
    <subcellularLocation>
        <location evidence="1">Cytoplasm</location>
    </subcellularLocation>
</comment>
<comment type="caution">
    <text evidence="11">The sequence shown here is derived from an EMBL/GenBank/DDBJ whole genome shotgun (WGS) entry which is preliminary data.</text>
</comment>
<dbReference type="EMBL" id="CAJNOB010000001">
    <property type="protein sequence ID" value="CAF0689571.1"/>
    <property type="molecule type" value="Genomic_DNA"/>
</dbReference>
<organism evidence="11 12">
    <name type="scientific">Candidatus Methylacidithermus pantelleriae</name>
    <dbReference type="NCBI Taxonomy" id="2744239"/>
    <lineage>
        <taxon>Bacteria</taxon>
        <taxon>Pseudomonadati</taxon>
        <taxon>Verrucomicrobiota</taxon>
        <taxon>Methylacidiphilae</taxon>
        <taxon>Methylacidiphilales</taxon>
        <taxon>Methylacidiphilaceae</taxon>
        <taxon>Candidatus Methylacidithermus</taxon>
    </lineage>
</organism>
<dbReference type="PANTHER" id="PTHR32294">
    <property type="entry name" value="DNA POLYMERASE III SUBUNIT ALPHA"/>
    <property type="match status" value="1"/>
</dbReference>
<dbReference type="SUPFAM" id="SSF89550">
    <property type="entry name" value="PHP domain-like"/>
    <property type="match status" value="1"/>
</dbReference>
<dbReference type="InterPro" id="IPR004365">
    <property type="entry name" value="NA-bd_OB_tRNA"/>
</dbReference>
<dbReference type="PANTHER" id="PTHR32294:SF0">
    <property type="entry name" value="DNA POLYMERASE III SUBUNIT ALPHA"/>
    <property type="match status" value="1"/>
</dbReference>
<evidence type="ECO:0000256" key="5">
    <source>
        <dbReference type="ARBA" id="ARBA00022695"/>
    </source>
</evidence>
<dbReference type="Pfam" id="PF02811">
    <property type="entry name" value="PHP"/>
    <property type="match status" value="1"/>
</dbReference>
<feature type="region of interest" description="Disordered" evidence="9">
    <location>
        <begin position="1166"/>
        <end position="1192"/>
    </location>
</feature>
<evidence type="ECO:0000256" key="4">
    <source>
        <dbReference type="ARBA" id="ARBA00022679"/>
    </source>
</evidence>
<dbReference type="Gene3D" id="3.20.20.140">
    <property type="entry name" value="Metal-dependent hydrolases"/>
    <property type="match status" value="1"/>
</dbReference>
<evidence type="ECO:0000256" key="6">
    <source>
        <dbReference type="ARBA" id="ARBA00022705"/>
    </source>
</evidence>
<evidence type="ECO:0000259" key="10">
    <source>
        <dbReference type="SMART" id="SM00481"/>
    </source>
</evidence>
<dbReference type="GO" id="GO:0003676">
    <property type="term" value="F:nucleic acid binding"/>
    <property type="evidence" value="ECO:0007669"/>
    <property type="project" value="InterPro"/>
</dbReference>
<dbReference type="Proteomes" id="UP000663859">
    <property type="component" value="Unassembled WGS sequence"/>
</dbReference>
<evidence type="ECO:0000256" key="1">
    <source>
        <dbReference type="ARBA" id="ARBA00004496"/>
    </source>
</evidence>
<evidence type="ECO:0000313" key="11">
    <source>
        <dbReference type="EMBL" id="CAF0689571.1"/>
    </source>
</evidence>
<dbReference type="CDD" id="cd12113">
    <property type="entry name" value="PHP_PolIIIA_DnaE3"/>
    <property type="match status" value="1"/>
</dbReference>
<evidence type="ECO:0000256" key="8">
    <source>
        <dbReference type="ARBA" id="ARBA00049244"/>
    </source>
</evidence>
<sequence>MGKRRFIHLHVRSEYSLLRAYCPIPELVRTAAELEMPALALTDEGVLYGAVEFYRTCRAHNIQPILGCEIHVEEVAAGCGERLSRPPGSARSVIPNTAKLILLVKDSSGYENLLQLVSHAHLHSDGSPPRVGFSTLQDYAQGLVGISPAHSGPVSKRILGRDFAGAANMARTLEALFGRESFYLEIVDHGLPEELYLRKRLRELARELGIGLVATNDVYYVRPEHAALHEILLCIGAGVKLADPQRPRLPGSEFYLKSPEQMEELFGEEPSALETTVRIREQCRFELELGRNHFPTYIPPDGSTPEAYLRHLCEEGIRSRYGRESKLISQVRERLNYELAIIERLGFASYFLVVWDFIRFAREQGIPVGPGRGSAAGSLVAYLLRITDVDPLKYGLFFERFLNPERVSLPDIDIDFCYNRREEVIAYVRRRYGEESVAQIITFARLAARMAIRDVARVLGLSYGQADRLAKLVPSEPHITLNKALEEREELRSLAKDEVFRPVMEYASLLEGVPRQPGVHAAGVVIAPGAIARFVPLTRGENDVVVTQWAMEELELVGLLKMDFLGLKTLTVMQDCVELIRKETGNPHFSLEAVPLDDPKTFELLSLGKTVGVFQLESPGMRELCRRLQPGRLEDLIALVALYRPGPMENIGAYAERKLGLRPIQYDHPSLEPILKETYGVMIYQEQVMQAAHVLAGYTLGQADLLRRAMGKKKAEEMRAQKESFVEGACKLHGMSREEAERIFGELERFAGYGFNKAHSVCYGLLAYRMAYLKAHFPAIFFACSLSSEIGDTERIAELVREARMMGIELLPPDLNRSFPHFSFEDGAVRCGLAAIKNVGVSQAGLLVREREAAGPYASLEDVFLRIPEVSGWNRKALESLIKAGACDGWKMPRLGLCRQIDSGRKLSRSAAEEKSQGFLFEGKVFREGFSAPKPPEGDLSTDGSMGEDLAQRLAWEKELLGFYWSGHPIQGHQRELEALGLAPLESLEDKPDGGLVWVGGVVTRCDIRLAARDRRPFGRVVLEDQKGSVEVMVFPDLYRKKSELLREGEVLVVAGTISRRGEKEEIRATEVLLLKEALQSWVEGIVVTIPPGKLGMEDWEKLVSIVRRHPGKAKVFLAYHQPKSSRCLFLEAGESFRVSPGQGLEEELASVLGLPRPRYLISLPGKPRSLVTDGWSDPQASPMERETHGQE</sequence>
<dbReference type="Pfam" id="PF14579">
    <property type="entry name" value="HHH_6"/>
    <property type="match status" value="1"/>
</dbReference>
<dbReference type="InterPro" id="IPR004805">
    <property type="entry name" value="DnaE2/DnaE/PolC"/>
</dbReference>
<dbReference type="InterPro" id="IPR012340">
    <property type="entry name" value="NA-bd_OB-fold"/>
</dbReference>
<name>A0A8J2BFX3_9BACT</name>
<dbReference type="Gene3D" id="2.40.50.140">
    <property type="entry name" value="Nucleic acid-binding proteins"/>
    <property type="match status" value="1"/>
</dbReference>
<dbReference type="Pfam" id="PF17657">
    <property type="entry name" value="DNA_pol3_finger"/>
    <property type="match status" value="1"/>
</dbReference>
<dbReference type="InterPro" id="IPR041931">
    <property type="entry name" value="DNA_pol3_alpha_thumb_dom"/>
</dbReference>
<evidence type="ECO:0000256" key="3">
    <source>
        <dbReference type="ARBA" id="ARBA00019114"/>
    </source>
</evidence>
<dbReference type="SMART" id="SM00481">
    <property type="entry name" value="POLIIIAc"/>
    <property type="match status" value="1"/>
</dbReference>
<comment type="catalytic activity">
    <reaction evidence="8">
        <text>DNA(n) + a 2'-deoxyribonucleoside 5'-triphosphate = DNA(n+1) + diphosphate</text>
        <dbReference type="Rhea" id="RHEA:22508"/>
        <dbReference type="Rhea" id="RHEA-COMP:17339"/>
        <dbReference type="Rhea" id="RHEA-COMP:17340"/>
        <dbReference type="ChEBI" id="CHEBI:33019"/>
        <dbReference type="ChEBI" id="CHEBI:61560"/>
        <dbReference type="ChEBI" id="CHEBI:173112"/>
        <dbReference type="EC" id="2.7.7.7"/>
    </reaction>
</comment>
<gene>
    <name evidence="11" type="ORF">MPNT_10266</name>
</gene>
<dbReference type="EC" id="2.7.7.7" evidence="2"/>
<dbReference type="InterPro" id="IPR004013">
    <property type="entry name" value="PHP_dom"/>
</dbReference>
<dbReference type="Gene3D" id="1.10.150.870">
    <property type="match status" value="1"/>
</dbReference>
<reference evidence="11" key="1">
    <citation type="submission" date="2021-02" db="EMBL/GenBank/DDBJ databases">
        <authorList>
            <person name="Cremers G."/>
            <person name="Picone N."/>
        </authorList>
    </citation>
    <scope>NUCLEOTIDE SEQUENCE</scope>
    <source>
        <strain evidence="11">PQ17</strain>
    </source>
</reference>
<dbReference type="Pfam" id="PF01336">
    <property type="entry name" value="tRNA_anti-codon"/>
    <property type="match status" value="1"/>
</dbReference>
<dbReference type="RefSeq" id="WP_174581719.1">
    <property type="nucleotide sequence ID" value="NZ_CAJNOB010000001.1"/>
</dbReference>
<dbReference type="InterPro" id="IPR040982">
    <property type="entry name" value="DNA_pol3_finger"/>
</dbReference>
<evidence type="ECO:0000313" key="12">
    <source>
        <dbReference type="Proteomes" id="UP000663859"/>
    </source>
</evidence>
<dbReference type="Gene3D" id="1.10.10.1600">
    <property type="entry name" value="Bacterial DNA polymerase III alpha subunit, thumb domain"/>
    <property type="match status" value="1"/>
</dbReference>
<dbReference type="CDD" id="cd04485">
    <property type="entry name" value="DnaE_OBF"/>
    <property type="match status" value="1"/>
</dbReference>
<dbReference type="GO" id="GO:0003887">
    <property type="term" value="F:DNA-directed DNA polymerase activity"/>
    <property type="evidence" value="ECO:0007669"/>
    <property type="project" value="UniProtKB-KW"/>
</dbReference>
<keyword evidence="4 11" id="KW-0808">Transferase</keyword>
<dbReference type="InterPro" id="IPR016195">
    <property type="entry name" value="Pol/histidinol_Pase-like"/>
</dbReference>
<keyword evidence="7" id="KW-0239">DNA-directed DNA polymerase</keyword>
<protein>
    <recommendedName>
        <fullName evidence="3">DNA polymerase III subunit alpha</fullName>
        <ecNumber evidence="2">2.7.7.7</ecNumber>
    </recommendedName>
</protein>
<proteinExistence type="predicted"/>
<dbReference type="InterPro" id="IPR003141">
    <property type="entry name" value="Pol/His_phosphatase_N"/>
</dbReference>
<dbReference type="Pfam" id="PF07733">
    <property type="entry name" value="DNA_pol3_alpha"/>
    <property type="match status" value="1"/>
</dbReference>
<feature type="domain" description="Polymerase/histidinol phosphatase N-terminal" evidence="10">
    <location>
        <begin position="7"/>
        <end position="74"/>
    </location>
</feature>
<accession>A0A8J2BFX3</accession>
<keyword evidence="12" id="KW-1185">Reference proteome</keyword>
<keyword evidence="5 11" id="KW-0548">Nucleotidyltransferase</keyword>
<evidence type="ECO:0000256" key="9">
    <source>
        <dbReference type="SAM" id="MobiDB-lite"/>
    </source>
</evidence>
<evidence type="ECO:0000256" key="2">
    <source>
        <dbReference type="ARBA" id="ARBA00012417"/>
    </source>
</evidence>
<keyword evidence="6" id="KW-0235">DNA replication</keyword>
<dbReference type="NCBIfam" id="TIGR00594">
    <property type="entry name" value="polc"/>
    <property type="match status" value="1"/>
</dbReference>
<dbReference type="GO" id="GO:0008408">
    <property type="term" value="F:3'-5' exonuclease activity"/>
    <property type="evidence" value="ECO:0007669"/>
    <property type="project" value="InterPro"/>
</dbReference>